<evidence type="ECO:0000313" key="3">
    <source>
        <dbReference type="EMBL" id="MET1754511.1"/>
    </source>
</evidence>
<dbReference type="NCBIfam" id="TIGR00254">
    <property type="entry name" value="GGDEF"/>
    <property type="match status" value="1"/>
</dbReference>
<feature type="transmembrane region" description="Helical" evidence="1">
    <location>
        <begin position="106"/>
        <end position="128"/>
    </location>
</feature>
<keyword evidence="3" id="KW-0548">Nucleotidyltransferase</keyword>
<dbReference type="CDD" id="cd01949">
    <property type="entry name" value="GGDEF"/>
    <property type="match status" value="1"/>
</dbReference>
<gene>
    <name evidence="3" type="ORF">ABVV53_03425</name>
</gene>
<keyword evidence="4" id="KW-1185">Reference proteome</keyword>
<accession>A0ABV2CY42</accession>
<feature type="domain" description="GGDEF" evidence="2">
    <location>
        <begin position="255"/>
        <end position="386"/>
    </location>
</feature>
<feature type="transmembrane region" description="Helical" evidence="1">
    <location>
        <begin position="35"/>
        <end position="55"/>
    </location>
</feature>
<dbReference type="InterPro" id="IPR043128">
    <property type="entry name" value="Rev_trsase/Diguanyl_cyclase"/>
</dbReference>
<dbReference type="EMBL" id="JBEWLY010000008">
    <property type="protein sequence ID" value="MET1754511.1"/>
    <property type="molecule type" value="Genomic_DNA"/>
</dbReference>
<name>A0ABV2CY42_9SPHN</name>
<dbReference type="InterPro" id="IPR029787">
    <property type="entry name" value="Nucleotide_cyclase"/>
</dbReference>
<comment type="caution">
    <text evidence="3">The sequence shown here is derived from an EMBL/GenBank/DDBJ whole genome shotgun (WGS) entry which is preliminary data.</text>
</comment>
<dbReference type="PROSITE" id="PS50887">
    <property type="entry name" value="GGDEF"/>
    <property type="match status" value="1"/>
</dbReference>
<keyword evidence="1" id="KW-1133">Transmembrane helix</keyword>
<evidence type="ECO:0000256" key="1">
    <source>
        <dbReference type="SAM" id="Phobius"/>
    </source>
</evidence>
<protein>
    <submittedName>
        <fullName evidence="3">GGDEF domain-containing protein</fullName>
        <ecNumber evidence="3">2.7.7.65</ecNumber>
    </submittedName>
</protein>
<dbReference type="InterPro" id="IPR000160">
    <property type="entry name" value="GGDEF_dom"/>
</dbReference>
<feature type="transmembrane region" description="Helical" evidence="1">
    <location>
        <begin position="67"/>
        <end position="85"/>
    </location>
</feature>
<evidence type="ECO:0000313" key="4">
    <source>
        <dbReference type="Proteomes" id="UP001548713"/>
    </source>
</evidence>
<keyword evidence="1" id="KW-0472">Membrane</keyword>
<sequence>MIKAVLENIMAPHLSTPHSEDALGKVYLELVDLLFMFRLPLIIMTSSVGAFGWVIHNQTGTSVSLVLTYAAVSIGLLRLLHMELFRRRKKRQFFTLAEGKRWERQYGAGSVLFGLLLGLLCAEAIRSADPRVDTLGYVLCLGFGCGLVSRSGFRARMTSATLVALMIPVLLAIIPRLSEADPAVMQLNGVIVLFLGAFVLGGIATSLQAQRVIVELLVTRCKYHSVAHADALTGAANRLLLSERFATAAASGRAANLALHCLDLDRFKPVNDRYGHATGDALLVAVTGRISRLLGPEDTLARVGGDEFVILQSEVSARQAAAFAERVVSALAEPFELDGIMIEIGASLGTTIAAEGSTLETLRGEADRALYFAKESGRNRCEMHLKAA</sequence>
<dbReference type="PANTHER" id="PTHR46663:SF4">
    <property type="entry name" value="DIGUANYLATE CYCLASE DGCT-RELATED"/>
    <property type="match status" value="1"/>
</dbReference>
<dbReference type="RefSeq" id="WP_353982919.1">
    <property type="nucleotide sequence ID" value="NZ_JBEWLY010000008.1"/>
</dbReference>
<keyword evidence="3" id="KW-0808">Transferase</keyword>
<dbReference type="EC" id="2.7.7.65" evidence="3"/>
<dbReference type="GO" id="GO:0052621">
    <property type="term" value="F:diguanylate cyclase activity"/>
    <property type="evidence" value="ECO:0007669"/>
    <property type="project" value="UniProtKB-EC"/>
</dbReference>
<dbReference type="InterPro" id="IPR052163">
    <property type="entry name" value="DGC-Regulatory_Protein"/>
</dbReference>
<keyword evidence="1" id="KW-0812">Transmembrane</keyword>
<organism evidence="3 4">
    <name type="scientific">Novosphingobium kalidii</name>
    <dbReference type="NCBI Taxonomy" id="3230299"/>
    <lineage>
        <taxon>Bacteria</taxon>
        <taxon>Pseudomonadati</taxon>
        <taxon>Pseudomonadota</taxon>
        <taxon>Alphaproteobacteria</taxon>
        <taxon>Sphingomonadales</taxon>
        <taxon>Sphingomonadaceae</taxon>
        <taxon>Novosphingobium</taxon>
    </lineage>
</organism>
<dbReference type="SUPFAM" id="SSF55073">
    <property type="entry name" value="Nucleotide cyclase"/>
    <property type="match status" value="1"/>
</dbReference>
<dbReference type="PANTHER" id="PTHR46663">
    <property type="entry name" value="DIGUANYLATE CYCLASE DGCT-RELATED"/>
    <property type="match status" value="1"/>
</dbReference>
<dbReference type="SMART" id="SM00267">
    <property type="entry name" value="GGDEF"/>
    <property type="match status" value="1"/>
</dbReference>
<feature type="transmembrane region" description="Helical" evidence="1">
    <location>
        <begin position="160"/>
        <end position="177"/>
    </location>
</feature>
<proteinExistence type="predicted"/>
<reference evidence="3 4" key="1">
    <citation type="submission" date="2024-07" db="EMBL/GenBank/DDBJ databases">
        <title>Novosphingobium kalidii RD2P27.</title>
        <authorList>
            <person name="Sun J.-Q."/>
        </authorList>
    </citation>
    <scope>NUCLEOTIDE SEQUENCE [LARGE SCALE GENOMIC DNA]</scope>
    <source>
        <strain evidence="3 4">RD2P27</strain>
    </source>
</reference>
<dbReference type="Proteomes" id="UP001548713">
    <property type="component" value="Unassembled WGS sequence"/>
</dbReference>
<dbReference type="Gene3D" id="3.30.70.270">
    <property type="match status" value="1"/>
</dbReference>
<feature type="transmembrane region" description="Helical" evidence="1">
    <location>
        <begin position="183"/>
        <end position="203"/>
    </location>
</feature>
<dbReference type="Pfam" id="PF00990">
    <property type="entry name" value="GGDEF"/>
    <property type="match status" value="1"/>
</dbReference>
<evidence type="ECO:0000259" key="2">
    <source>
        <dbReference type="PROSITE" id="PS50887"/>
    </source>
</evidence>